<reference evidence="1 2" key="1">
    <citation type="journal article" date="2024" name="Plant J.">
        <title>Genome sequences and population genomics reveal climatic adaptation and genomic divergence between two closely related sweetgum species.</title>
        <authorList>
            <person name="Xu W.Q."/>
            <person name="Ren C.Q."/>
            <person name="Zhang X.Y."/>
            <person name="Comes H.P."/>
            <person name="Liu X.H."/>
            <person name="Li Y.G."/>
            <person name="Kettle C.J."/>
            <person name="Jalonen R."/>
            <person name="Gaisberger H."/>
            <person name="Ma Y.Z."/>
            <person name="Qiu Y.X."/>
        </authorList>
    </citation>
    <scope>NUCLEOTIDE SEQUENCE [LARGE SCALE GENOMIC DNA]</scope>
    <source>
        <strain evidence="1">Hangzhou</strain>
    </source>
</reference>
<evidence type="ECO:0000313" key="2">
    <source>
        <dbReference type="Proteomes" id="UP001415857"/>
    </source>
</evidence>
<name>A0AAP0SBR0_LIQFO</name>
<dbReference type="AlphaFoldDB" id="A0AAP0SBR0"/>
<protein>
    <recommendedName>
        <fullName evidence="3">Protein FAR1-RELATED SEQUENCE</fullName>
    </recommendedName>
</protein>
<dbReference type="Proteomes" id="UP001415857">
    <property type="component" value="Unassembled WGS sequence"/>
</dbReference>
<comment type="caution">
    <text evidence="1">The sequence shown here is derived from an EMBL/GenBank/DDBJ whole genome shotgun (WGS) entry which is preliminary data.</text>
</comment>
<gene>
    <name evidence="1" type="ORF">L1049_019702</name>
</gene>
<evidence type="ECO:0008006" key="3">
    <source>
        <dbReference type="Google" id="ProtNLM"/>
    </source>
</evidence>
<accession>A0AAP0SBR0</accession>
<evidence type="ECO:0000313" key="1">
    <source>
        <dbReference type="EMBL" id="KAK9291752.1"/>
    </source>
</evidence>
<proteinExistence type="predicted"/>
<sequence>MEDFDVKLDESETQHHGSSSINSEVCYVPNVMKVYTCSKECEKIVRVLKPDSKQPKRRQGITRESCNARLAVLKSGDKFKVSIFKEVRNHTFSSPGKVQLLPSHWHVSSTQKALAQTFNNAGGIQNIGYTKQDIRNARRDARKVTDGHDADMLNEHFLAQKERNLYFTYTIEIYDENQISHIFWANTTSREAYKYFGDIVVFDITYQTNSQYYESFRECIWDLDGPEEFGCRWAALIERSELHENKRLQTMFNKRDSSIGRLYGKDELWESMKYGSTVKVDDEFKTISEVERRVFDGGKGTQRQNKDSEKAMPDRVRLIVDYKVSDVSSYSCKNFEKQYTDFLSKYILKRWTKGAKCLNLMEGSGVNIEDIGDRGLLFRCNDLYEVLARVVDGAVLSVEGTEILREDLLTSERKINSLSIGEGSNNLGVPSNCPLISSTPVLLEPNQVRAKGCGKRIKGGKEKAREQNLKKCNECNQWGLSHDKRNCPTLMNMVHR</sequence>
<organism evidence="1 2">
    <name type="scientific">Liquidambar formosana</name>
    <name type="common">Formosan gum</name>
    <dbReference type="NCBI Taxonomy" id="63359"/>
    <lineage>
        <taxon>Eukaryota</taxon>
        <taxon>Viridiplantae</taxon>
        <taxon>Streptophyta</taxon>
        <taxon>Embryophyta</taxon>
        <taxon>Tracheophyta</taxon>
        <taxon>Spermatophyta</taxon>
        <taxon>Magnoliopsida</taxon>
        <taxon>eudicotyledons</taxon>
        <taxon>Gunneridae</taxon>
        <taxon>Pentapetalae</taxon>
        <taxon>Saxifragales</taxon>
        <taxon>Altingiaceae</taxon>
        <taxon>Liquidambar</taxon>
    </lineage>
</organism>
<dbReference type="PANTHER" id="PTHR47718">
    <property type="entry name" value="OS01G0519700 PROTEIN"/>
    <property type="match status" value="1"/>
</dbReference>
<dbReference type="EMBL" id="JBBPBK010000001">
    <property type="protein sequence ID" value="KAK9291752.1"/>
    <property type="molecule type" value="Genomic_DNA"/>
</dbReference>
<keyword evidence="2" id="KW-1185">Reference proteome</keyword>